<protein>
    <recommendedName>
        <fullName evidence="3">Fis family transcriptional regulator</fullName>
    </recommendedName>
</protein>
<sequence>MRWEALFEDLEGQLSAAERAQDDALVAELTEAEVGTTAFADRIRARRGHEVRFRLRTGEDVAGVVLDAAPQWVLLGEADRRTLCPLTSVQAAWPLGPVAPEPGAVERRLGMSHVLRALAREGARVRVACEGGSYTGWLTRVGADHVDLRSAAGEPVSLTLALRSVVLVSTV</sequence>
<accession>A0ABW2QBD3</accession>
<dbReference type="EMBL" id="JBHTCQ010000003">
    <property type="protein sequence ID" value="MFC7406364.1"/>
    <property type="molecule type" value="Genomic_DNA"/>
</dbReference>
<reference evidence="2" key="1">
    <citation type="journal article" date="2019" name="Int. J. Syst. Evol. Microbiol.">
        <title>The Global Catalogue of Microorganisms (GCM) 10K type strain sequencing project: providing services to taxonomists for standard genome sequencing and annotation.</title>
        <authorList>
            <consortium name="The Broad Institute Genomics Platform"/>
            <consortium name="The Broad Institute Genome Sequencing Center for Infectious Disease"/>
            <person name="Wu L."/>
            <person name="Ma J."/>
        </authorList>
    </citation>
    <scope>NUCLEOTIDE SEQUENCE [LARGE SCALE GENOMIC DNA]</scope>
    <source>
        <strain evidence="2">JCM 1490</strain>
    </source>
</reference>
<name>A0ABW2QBD3_9MICO</name>
<dbReference type="RefSeq" id="WP_382395696.1">
    <property type="nucleotide sequence ID" value="NZ_JBHTCQ010000003.1"/>
</dbReference>
<keyword evidence="2" id="KW-1185">Reference proteome</keyword>
<comment type="caution">
    <text evidence="1">The sequence shown here is derived from an EMBL/GenBank/DDBJ whole genome shotgun (WGS) entry which is preliminary data.</text>
</comment>
<dbReference type="Proteomes" id="UP001596455">
    <property type="component" value="Unassembled WGS sequence"/>
</dbReference>
<organism evidence="1 2">
    <name type="scientific">Georgenia alba</name>
    <dbReference type="NCBI Taxonomy" id="2233858"/>
    <lineage>
        <taxon>Bacteria</taxon>
        <taxon>Bacillati</taxon>
        <taxon>Actinomycetota</taxon>
        <taxon>Actinomycetes</taxon>
        <taxon>Micrococcales</taxon>
        <taxon>Bogoriellaceae</taxon>
        <taxon>Georgenia</taxon>
    </lineage>
</organism>
<proteinExistence type="predicted"/>
<evidence type="ECO:0000313" key="1">
    <source>
        <dbReference type="EMBL" id="MFC7406364.1"/>
    </source>
</evidence>
<gene>
    <name evidence="1" type="ORF">ACFQQL_14700</name>
</gene>
<evidence type="ECO:0000313" key="2">
    <source>
        <dbReference type="Proteomes" id="UP001596455"/>
    </source>
</evidence>
<evidence type="ECO:0008006" key="3">
    <source>
        <dbReference type="Google" id="ProtNLM"/>
    </source>
</evidence>